<sequence length="319" mass="36306">MKRGVGGMTRSILVTGGTIFVSRFIAKHFVEQGDDVTVLNRGSHPPVAGVRTLVADRHDLGHLLDGERFDAVIDVTAYDARDVLDLAHALEHAHVGSTIMISSSAVYPETNLQPFAEGVRLGRNMFWGDYGTGKIEAERALLQCMDGAYIVRPPYLYGPMNNLYREAFVFDCAREDRRFYLPHDGDMRLQFFHVRDLCRFLEQIIDEQPTQHVFNVGNPDSVTVREWVDLCYAAVGKTPTYASVDDVEPRNFFPFHDYEYSLDVHAQQEIMPDVTPLDKGLCESYDWYRAHVDQVNTHPYTQYIDLHLAQTAQKPQPVH</sequence>
<organism evidence="2 3">
    <name type="scientific">Bifidobacterium italicum</name>
    <dbReference type="NCBI Taxonomy" id="1960968"/>
    <lineage>
        <taxon>Bacteria</taxon>
        <taxon>Bacillati</taxon>
        <taxon>Actinomycetota</taxon>
        <taxon>Actinomycetes</taxon>
        <taxon>Bifidobacteriales</taxon>
        <taxon>Bifidobacteriaceae</taxon>
        <taxon>Bifidobacterium</taxon>
    </lineage>
</organism>
<reference evidence="2 3" key="1">
    <citation type="journal article" date="2017" name="ISME J.">
        <title>Unveiling bifidobacterial biogeography across the mammalian branch of the tree of life.</title>
        <authorList>
            <person name="Milani C."/>
            <person name="Mangifesta M."/>
            <person name="Mancabelli L."/>
            <person name="Lugli G.A."/>
            <person name="James K."/>
            <person name="Duranti S."/>
            <person name="Turroni F."/>
            <person name="Ferrario C."/>
            <person name="Ossiprandi M.C."/>
            <person name="van Sinderen D."/>
            <person name="Ventura M."/>
        </authorList>
    </citation>
    <scope>NUCLEOTIDE SEQUENCE [LARGE SCALE GENOMIC DNA]</scope>
    <source>
        <strain evidence="2 3">70</strain>
    </source>
</reference>
<dbReference type="Pfam" id="PF01370">
    <property type="entry name" value="Epimerase"/>
    <property type="match status" value="1"/>
</dbReference>
<dbReference type="Proteomes" id="UP000217986">
    <property type="component" value="Unassembled WGS sequence"/>
</dbReference>
<protein>
    <submittedName>
        <fullName evidence="2">dTDP-glucose 4,6-dehydratase</fullName>
    </submittedName>
</protein>
<accession>A0A2A2EM34</accession>
<dbReference type="EMBL" id="MVOG01000005">
    <property type="protein sequence ID" value="PAU69980.1"/>
    <property type="molecule type" value="Genomic_DNA"/>
</dbReference>
<dbReference type="AlphaFoldDB" id="A0A2A2EM34"/>
<dbReference type="PANTHER" id="PTHR43245">
    <property type="entry name" value="BIFUNCTIONAL POLYMYXIN RESISTANCE PROTEIN ARNA"/>
    <property type="match status" value="1"/>
</dbReference>
<keyword evidence="3" id="KW-1185">Reference proteome</keyword>
<dbReference type="SUPFAM" id="SSF51735">
    <property type="entry name" value="NAD(P)-binding Rossmann-fold domains"/>
    <property type="match status" value="1"/>
</dbReference>
<proteinExistence type="predicted"/>
<name>A0A2A2EM34_9BIFI</name>
<gene>
    <name evidence="2" type="ORF">B1400_0515</name>
</gene>
<evidence type="ECO:0000313" key="2">
    <source>
        <dbReference type="EMBL" id="PAU69980.1"/>
    </source>
</evidence>
<dbReference type="InterPro" id="IPR036291">
    <property type="entry name" value="NAD(P)-bd_dom_sf"/>
</dbReference>
<dbReference type="InterPro" id="IPR050177">
    <property type="entry name" value="Lipid_A_modif_metabolic_enz"/>
</dbReference>
<evidence type="ECO:0000259" key="1">
    <source>
        <dbReference type="Pfam" id="PF01370"/>
    </source>
</evidence>
<evidence type="ECO:0000313" key="3">
    <source>
        <dbReference type="Proteomes" id="UP000217986"/>
    </source>
</evidence>
<comment type="caution">
    <text evidence="2">The sequence shown here is derived from an EMBL/GenBank/DDBJ whole genome shotgun (WGS) entry which is preliminary data.</text>
</comment>
<dbReference type="InterPro" id="IPR001509">
    <property type="entry name" value="Epimerase_deHydtase"/>
</dbReference>
<dbReference type="Gene3D" id="3.40.50.720">
    <property type="entry name" value="NAD(P)-binding Rossmann-like Domain"/>
    <property type="match status" value="1"/>
</dbReference>
<feature type="domain" description="NAD-dependent epimerase/dehydratase" evidence="1">
    <location>
        <begin position="12"/>
        <end position="217"/>
    </location>
</feature>